<dbReference type="Pfam" id="PF03466">
    <property type="entry name" value="LysR_substrate"/>
    <property type="match status" value="1"/>
</dbReference>
<dbReference type="SUPFAM" id="SSF46785">
    <property type="entry name" value="Winged helix' DNA-binding domain"/>
    <property type="match status" value="1"/>
</dbReference>
<dbReference type="PROSITE" id="PS50931">
    <property type="entry name" value="HTH_LYSR"/>
    <property type="match status" value="1"/>
</dbReference>
<proteinExistence type="inferred from homology"/>
<keyword evidence="4" id="KW-0804">Transcription</keyword>
<dbReference type="EMBL" id="PYAL01000001">
    <property type="protein sequence ID" value="RXN92431.1"/>
    <property type="molecule type" value="Genomic_DNA"/>
</dbReference>
<dbReference type="Gene3D" id="1.10.10.10">
    <property type="entry name" value="Winged helix-like DNA-binding domain superfamily/Winged helix DNA-binding domain"/>
    <property type="match status" value="1"/>
</dbReference>
<accession>A0A4Q1HP39</accession>
<protein>
    <submittedName>
        <fullName evidence="6">LysR family transcriptional regulator</fullName>
    </submittedName>
</protein>
<comment type="similarity">
    <text evidence="1">Belongs to the LysR transcriptional regulatory family.</text>
</comment>
<evidence type="ECO:0000313" key="7">
    <source>
        <dbReference type="Proteomes" id="UP000290849"/>
    </source>
</evidence>
<keyword evidence="3" id="KW-0238">DNA-binding</keyword>
<dbReference type="Proteomes" id="UP000290849">
    <property type="component" value="Unassembled WGS sequence"/>
</dbReference>
<dbReference type="OrthoDB" id="464481at2"/>
<dbReference type="SUPFAM" id="SSF53850">
    <property type="entry name" value="Periplasmic binding protein-like II"/>
    <property type="match status" value="1"/>
</dbReference>
<reference evidence="6 7" key="1">
    <citation type="journal article" date="2017" name="Int. J. Syst. Evol. Microbiol.">
        <title>Achromobacter aloeverae sp. nov., isolated from the root of Aloe vera (L.) Burm.f.</title>
        <authorList>
            <person name="Kuncharoen N."/>
            <person name="Muramatsu Y."/>
            <person name="Shibata C."/>
            <person name="Kamakura Y."/>
            <person name="Nakagawa Y."/>
            <person name="Tanasupawat S."/>
        </authorList>
    </citation>
    <scope>NUCLEOTIDE SEQUENCE [LARGE SCALE GENOMIC DNA]</scope>
    <source>
        <strain evidence="6 7">AVA-1</strain>
    </source>
</reference>
<dbReference type="PANTHER" id="PTHR30126">
    <property type="entry name" value="HTH-TYPE TRANSCRIPTIONAL REGULATOR"/>
    <property type="match status" value="1"/>
</dbReference>
<dbReference type="Pfam" id="PF00126">
    <property type="entry name" value="HTH_1"/>
    <property type="match status" value="1"/>
</dbReference>
<keyword evidence="7" id="KW-1185">Reference proteome</keyword>
<name>A0A4Q1HP39_9BURK</name>
<dbReference type="PANTHER" id="PTHR30126:SF40">
    <property type="entry name" value="HTH-TYPE TRANSCRIPTIONAL REGULATOR GLTR"/>
    <property type="match status" value="1"/>
</dbReference>
<keyword evidence="2" id="KW-0805">Transcription regulation</keyword>
<dbReference type="InterPro" id="IPR036388">
    <property type="entry name" value="WH-like_DNA-bd_sf"/>
</dbReference>
<dbReference type="InterPro" id="IPR005119">
    <property type="entry name" value="LysR_subst-bd"/>
</dbReference>
<gene>
    <name evidence="6" type="ORF">C7R54_01345</name>
</gene>
<organism evidence="6 7">
    <name type="scientific">Achromobacter aloeverae</name>
    <dbReference type="NCBI Taxonomy" id="1750518"/>
    <lineage>
        <taxon>Bacteria</taxon>
        <taxon>Pseudomonadati</taxon>
        <taxon>Pseudomonadota</taxon>
        <taxon>Betaproteobacteria</taxon>
        <taxon>Burkholderiales</taxon>
        <taxon>Alcaligenaceae</taxon>
        <taxon>Achromobacter</taxon>
    </lineage>
</organism>
<dbReference type="Gene3D" id="3.40.190.290">
    <property type="match status" value="1"/>
</dbReference>
<dbReference type="InterPro" id="IPR036390">
    <property type="entry name" value="WH_DNA-bd_sf"/>
</dbReference>
<evidence type="ECO:0000256" key="4">
    <source>
        <dbReference type="ARBA" id="ARBA00023163"/>
    </source>
</evidence>
<dbReference type="GO" id="GO:0003700">
    <property type="term" value="F:DNA-binding transcription factor activity"/>
    <property type="evidence" value="ECO:0007669"/>
    <property type="project" value="InterPro"/>
</dbReference>
<dbReference type="AlphaFoldDB" id="A0A4Q1HP39"/>
<dbReference type="RefSeq" id="WP_129148395.1">
    <property type="nucleotide sequence ID" value="NZ_JBHSDO010000016.1"/>
</dbReference>
<comment type="caution">
    <text evidence="6">The sequence shown here is derived from an EMBL/GenBank/DDBJ whole genome shotgun (WGS) entry which is preliminary data.</text>
</comment>
<dbReference type="FunFam" id="1.10.10.10:FF:000001">
    <property type="entry name" value="LysR family transcriptional regulator"/>
    <property type="match status" value="1"/>
</dbReference>
<evidence type="ECO:0000256" key="1">
    <source>
        <dbReference type="ARBA" id="ARBA00009437"/>
    </source>
</evidence>
<feature type="domain" description="HTH lysR-type" evidence="5">
    <location>
        <begin position="1"/>
        <end position="58"/>
    </location>
</feature>
<dbReference type="GO" id="GO:0000976">
    <property type="term" value="F:transcription cis-regulatory region binding"/>
    <property type="evidence" value="ECO:0007669"/>
    <property type="project" value="TreeGrafter"/>
</dbReference>
<evidence type="ECO:0000313" key="6">
    <source>
        <dbReference type="EMBL" id="RXN92431.1"/>
    </source>
</evidence>
<dbReference type="PRINTS" id="PR00039">
    <property type="entry name" value="HTHLYSR"/>
</dbReference>
<evidence type="ECO:0000259" key="5">
    <source>
        <dbReference type="PROSITE" id="PS50931"/>
    </source>
</evidence>
<evidence type="ECO:0000256" key="3">
    <source>
        <dbReference type="ARBA" id="ARBA00023125"/>
    </source>
</evidence>
<sequence>MELAELEIFRAVAAEQSVTRAAQRLGRVQSNVTTRLRQLEEGLGVDLFRRDNKRMTLTPEGDRMLGYAERLLALAEEARQTVRSEAPSGRLRLGTMEAAAASRLPEPLARFRADWPQVTIDVQTGTTQALADAVAESRLDCAIVAHPAAGDPQDADMRELGEGLEGRYLFTEDLMLVTPPGHPAPRTAADLQVRSLAAFAQGCTYRKCALQWLAEQGGDPAQWTLLDLNSYDAILARVMAGTAAAVLPRSLIDMRRAPAGAGVTTLRPVHSYLIRRAGFDTAALREFSRRL</sequence>
<evidence type="ECO:0000256" key="2">
    <source>
        <dbReference type="ARBA" id="ARBA00023015"/>
    </source>
</evidence>
<dbReference type="InterPro" id="IPR000847">
    <property type="entry name" value="LysR_HTH_N"/>
</dbReference>